<evidence type="ECO:0000313" key="2">
    <source>
        <dbReference type="EMBL" id="CUO50504.1"/>
    </source>
</evidence>
<dbReference type="RefSeq" id="WP_055228021.1">
    <property type="nucleotide sequence ID" value="NZ_CAXSRP010000007.1"/>
</dbReference>
<keyword evidence="1" id="KW-0472">Membrane</keyword>
<dbReference type="EMBL" id="CZAL01000020">
    <property type="protein sequence ID" value="CUP88787.1"/>
    <property type="molecule type" value="Genomic_DNA"/>
</dbReference>
<protein>
    <submittedName>
        <fullName evidence="2">Uncharacterized protein</fullName>
    </submittedName>
</protein>
<sequence length="185" mass="21723">MLDWINVFKVNRKIKSRLWPWIKIILSIILFFAVFYGDTYVHILDKTKTGRIVEALILVVFSFLDYLICFISVAEMDCLKDRRYAAAKESGEFYKVSEIESSLFNYVPRTYTIYYRRGSRRLTFGVRTRTTGNPLEMGGREYFIGPTGKREQIVKDLDALMKEVKKYARFDKVLVQTVNGEPVKR</sequence>
<dbReference type="Proteomes" id="UP000095706">
    <property type="component" value="Unassembled WGS sequence"/>
</dbReference>
<evidence type="ECO:0000313" key="5">
    <source>
        <dbReference type="Proteomes" id="UP000095709"/>
    </source>
</evidence>
<evidence type="ECO:0000313" key="3">
    <source>
        <dbReference type="EMBL" id="CUP88787.1"/>
    </source>
</evidence>
<keyword evidence="1" id="KW-0812">Transmembrane</keyword>
<feature type="transmembrane region" description="Helical" evidence="1">
    <location>
        <begin position="21"/>
        <end position="43"/>
    </location>
</feature>
<name>A0A174FJT7_9FIRM</name>
<evidence type="ECO:0000313" key="4">
    <source>
        <dbReference type="Proteomes" id="UP000095706"/>
    </source>
</evidence>
<keyword evidence="1" id="KW-1133">Transmembrane helix</keyword>
<feature type="transmembrane region" description="Helical" evidence="1">
    <location>
        <begin position="55"/>
        <end position="74"/>
    </location>
</feature>
<proteinExistence type="predicted"/>
<accession>A0A174FJT7</accession>
<dbReference type="AlphaFoldDB" id="A0A174FJT7"/>
<dbReference type="Proteomes" id="UP000095709">
    <property type="component" value="Unassembled WGS sequence"/>
</dbReference>
<dbReference type="EMBL" id="CYYV01000010">
    <property type="protein sequence ID" value="CUO50504.1"/>
    <property type="molecule type" value="Genomic_DNA"/>
</dbReference>
<gene>
    <name evidence="2" type="ORF">ERS852406_02119</name>
    <name evidence="3" type="ORF">ERS852498_03068</name>
</gene>
<organism evidence="2 4">
    <name type="scientific">Fusicatenibacter saccharivorans</name>
    <dbReference type="NCBI Taxonomy" id="1150298"/>
    <lineage>
        <taxon>Bacteria</taxon>
        <taxon>Bacillati</taxon>
        <taxon>Bacillota</taxon>
        <taxon>Clostridia</taxon>
        <taxon>Lachnospirales</taxon>
        <taxon>Lachnospiraceae</taxon>
        <taxon>Fusicatenibacter</taxon>
    </lineage>
</organism>
<reference evidence="4 5" key="1">
    <citation type="submission" date="2015-09" db="EMBL/GenBank/DDBJ databases">
        <authorList>
            <consortium name="Pathogen Informatics"/>
        </authorList>
    </citation>
    <scope>NUCLEOTIDE SEQUENCE [LARGE SCALE GENOMIC DNA]</scope>
    <source>
        <strain evidence="2 4">2789STDY5608849</strain>
        <strain evidence="3 5">2789STDY5834885</strain>
    </source>
</reference>
<evidence type="ECO:0000256" key="1">
    <source>
        <dbReference type="SAM" id="Phobius"/>
    </source>
</evidence>